<comment type="caution">
    <text evidence="2">The sequence shown here is derived from an EMBL/GenBank/DDBJ whole genome shotgun (WGS) entry which is preliminary data.</text>
</comment>
<dbReference type="Proteomes" id="UP000069620">
    <property type="component" value="Unassembled WGS sequence"/>
</dbReference>
<reference evidence="3" key="1">
    <citation type="journal article" date="2016" name="Genome Announc.">
        <title>Draft Genome Sequences of Five Rapidly Growing Mycobacterium Species, M. thermoresistibile, M. fortuitum subsp. acetamidolyticum, M. canariasense, M. brisbanense, and M. novocastrense.</title>
        <authorList>
            <person name="Katahira K."/>
            <person name="Ogura Y."/>
            <person name="Gotoh Y."/>
            <person name="Hayashi T."/>
        </authorList>
    </citation>
    <scope>NUCLEOTIDE SEQUENCE [LARGE SCALE GENOMIC DNA]</scope>
    <source>
        <strain evidence="3">JCM15654</strain>
    </source>
</reference>
<keyword evidence="3" id="KW-1185">Reference proteome</keyword>
<organism evidence="2 3">
    <name type="scientific">Mycolicibacterium brisbanense</name>
    <dbReference type="NCBI Taxonomy" id="146020"/>
    <lineage>
        <taxon>Bacteria</taxon>
        <taxon>Bacillati</taxon>
        <taxon>Actinomycetota</taxon>
        <taxon>Actinomycetes</taxon>
        <taxon>Mycobacteriales</taxon>
        <taxon>Mycobacteriaceae</taxon>
        <taxon>Mycolicibacterium</taxon>
    </lineage>
</organism>
<dbReference type="STRING" id="146020.RMCB_5782"/>
<dbReference type="OrthoDB" id="4752781at2"/>
<proteinExistence type="predicted"/>
<gene>
    <name evidence="2" type="ORF">RMCB_5782</name>
</gene>
<feature type="compositionally biased region" description="Low complexity" evidence="1">
    <location>
        <begin position="32"/>
        <end position="41"/>
    </location>
</feature>
<dbReference type="AlphaFoldDB" id="A0A100W4Z2"/>
<dbReference type="RefSeq" id="WP_062831512.1">
    <property type="nucleotide sequence ID" value="NZ_BCSX01000051.1"/>
</dbReference>
<reference evidence="3" key="2">
    <citation type="submission" date="2016-02" db="EMBL/GenBank/DDBJ databases">
        <title>Draft genome sequence of five rapidly growing Mycobacterium species.</title>
        <authorList>
            <person name="Katahira K."/>
            <person name="Gotou Y."/>
            <person name="Iida K."/>
            <person name="Ogura Y."/>
            <person name="Hayashi T."/>
        </authorList>
    </citation>
    <scope>NUCLEOTIDE SEQUENCE [LARGE SCALE GENOMIC DNA]</scope>
    <source>
        <strain evidence="3">JCM15654</strain>
    </source>
</reference>
<evidence type="ECO:0000313" key="2">
    <source>
        <dbReference type="EMBL" id="GAS91686.1"/>
    </source>
</evidence>
<accession>A0A100W4Z2</accession>
<protein>
    <submittedName>
        <fullName evidence="2">Uncharacterized protein</fullName>
    </submittedName>
</protein>
<evidence type="ECO:0000256" key="1">
    <source>
        <dbReference type="SAM" id="MobiDB-lite"/>
    </source>
</evidence>
<dbReference type="EMBL" id="BCSX01000051">
    <property type="protein sequence ID" value="GAS91686.1"/>
    <property type="molecule type" value="Genomic_DNA"/>
</dbReference>
<feature type="compositionally biased region" description="Acidic residues" evidence="1">
    <location>
        <begin position="53"/>
        <end position="66"/>
    </location>
</feature>
<feature type="region of interest" description="Disordered" evidence="1">
    <location>
        <begin position="1"/>
        <end position="66"/>
    </location>
</feature>
<name>A0A100W4Z2_9MYCO</name>
<evidence type="ECO:0000313" key="3">
    <source>
        <dbReference type="Proteomes" id="UP000069620"/>
    </source>
</evidence>
<sequence>MQTEDDEVPVADAVEQQRDVKPPPPGDDEAIEPSSSPPLESSESDWQEQRDEVDLDPELDDIDREH</sequence>